<evidence type="ECO:0000313" key="9">
    <source>
        <dbReference type="EMBL" id="KDN63834.1"/>
    </source>
</evidence>
<evidence type="ECO:0000259" key="8">
    <source>
        <dbReference type="PROSITE" id="PS51751"/>
    </source>
</evidence>
<evidence type="ECO:0000256" key="4">
    <source>
        <dbReference type="ARBA" id="ARBA00022989"/>
    </source>
</evidence>
<evidence type="ECO:0000256" key="7">
    <source>
        <dbReference type="SAM" id="Phobius"/>
    </source>
</evidence>
<evidence type="ECO:0000256" key="6">
    <source>
        <dbReference type="PROSITE-ProRule" id="PRU01087"/>
    </source>
</evidence>
<evidence type="ECO:0000256" key="2">
    <source>
        <dbReference type="ARBA" id="ARBA00008337"/>
    </source>
</evidence>
<gene>
    <name evidence="9" type="ORF">CSUB01_04354</name>
</gene>
<dbReference type="InterPro" id="IPR007905">
    <property type="entry name" value="EBP"/>
</dbReference>
<evidence type="ECO:0000313" key="10">
    <source>
        <dbReference type="Proteomes" id="UP000027238"/>
    </source>
</evidence>
<dbReference type="GO" id="GO:0016020">
    <property type="term" value="C:membrane"/>
    <property type="evidence" value="ECO:0007669"/>
    <property type="project" value="UniProtKB-SubCell"/>
</dbReference>
<sequence length="242" mass="27221">MSTESSSLPPDLFDQTTLVSLGATVVLLSIAIAVSRRVLHPTTSTKYRILFVWHAFDALIHFFLEGSFLYHCFFSYIPLADVSDADLGGFHPTPANFLGHSDRIYGSQAAGDNPFAKLWMVYARADKRWAGADLGVISLELLTVFGAGPLAVWICYCIAKRDPKVNIWMIIIATAELYGGFMTFCPEWLTGNIYLDTSNFMYLWVYLVFFNMLWVFIPLYAIYVAYGEISDAFKARGARKNL</sequence>
<organism evidence="9 10">
    <name type="scientific">Colletotrichum sublineola</name>
    <name type="common">Sorghum anthracnose fungus</name>
    <dbReference type="NCBI Taxonomy" id="1173701"/>
    <lineage>
        <taxon>Eukaryota</taxon>
        <taxon>Fungi</taxon>
        <taxon>Dikarya</taxon>
        <taxon>Ascomycota</taxon>
        <taxon>Pezizomycotina</taxon>
        <taxon>Sordariomycetes</taxon>
        <taxon>Hypocreomycetidae</taxon>
        <taxon>Glomerellales</taxon>
        <taxon>Glomerellaceae</taxon>
        <taxon>Colletotrichum</taxon>
        <taxon>Colletotrichum graminicola species complex</taxon>
    </lineage>
</organism>
<keyword evidence="5 6" id="KW-0472">Membrane</keyword>
<evidence type="ECO:0000256" key="3">
    <source>
        <dbReference type="ARBA" id="ARBA00022692"/>
    </source>
</evidence>
<dbReference type="PROSITE" id="PS51751">
    <property type="entry name" value="EXPERA"/>
    <property type="match status" value="1"/>
</dbReference>
<keyword evidence="4 6" id="KW-1133">Transmembrane helix</keyword>
<evidence type="ECO:0000256" key="5">
    <source>
        <dbReference type="ARBA" id="ARBA00023136"/>
    </source>
</evidence>
<dbReference type="AlphaFoldDB" id="A0A066X836"/>
<dbReference type="OrthoDB" id="5415655at2759"/>
<keyword evidence="10" id="KW-1185">Reference proteome</keyword>
<dbReference type="GO" id="GO:0047750">
    <property type="term" value="F:cholestenol delta-isomerase activity"/>
    <property type="evidence" value="ECO:0007669"/>
    <property type="project" value="InterPro"/>
</dbReference>
<protein>
    <submittedName>
        <fullName evidence="9">Putative emopamil binding protein</fullName>
    </submittedName>
</protein>
<reference evidence="10" key="1">
    <citation type="journal article" date="2014" name="Genome Announc.">
        <title>Draft genome sequence of Colletotrichum sublineola, a destructive pathogen of cultivated sorghum.</title>
        <authorList>
            <person name="Baroncelli R."/>
            <person name="Sanz-Martin J.M."/>
            <person name="Rech G.E."/>
            <person name="Sukno S.A."/>
            <person name="Thon M.R."/>
        </authorList>
    </citation>
    <scope>NUCLEOTIDE SEQUENCE [LARGE SCALE GENOMIC DNA]</scope>
    <source>
        <strain evidence="10">TX430BB</strain>
    </source>
</reference>
<dbReference type="GO" id="GO:0005783">
    <property type="term" value="C:endoplasmic reticulum"/>
    <property type="evidence" value="ECO:0007669"/>
    <property type="project" value="TreeGrafter"/>
</dbReference>
<dbReference type="PANTHER" id="PTHR14207:SF1">
    <property type="entry name" value="EMOPAMIL-BINDING PROTEIN-LIKE"/>
    <property type="match status" value="1"/>
</dbReference>
<dbReference type="eggNOG" id="KOG4826">
    <property type="taxonomic scope" value="Eukaryota"/>
</dbReference>
<dbReference type="HOGENOM" id="CLU_072128_1_0_1"/>
<dbReference type="Pfam" id="PF05241">
    <property type="entry name" value="EBP"/>
    <property type="match status" value="1"/>
</dbReference>
<feature type="transmembrane region" description="Helical" evidence="7">
    <location>
        <begin position="165"/>
        <end position="184"/>
    </location>
</feature>
<proteinExistence type="inferred from homology"/>
<comment type="caution">
    <text evidence="9">The sequence shown here is derived from an EMBL/GenBank/DDBJ whole genome shotgun (WGS) entry which is preliminary data.</text>
</comment>
<dbReference type="GO" id="GO:0016125">
    <property type="term" value="P:sterol metabolic process"/>
    <property type="evidence" value="ECO:0007669"/>
    <property type="project" value="InterPro"/>
</dbReference>
<dbReference type="EMBL" id="JMSE01001191">
    <property type="protein sequence ID" value="KDN63834.1"/>
    <property type="molecule type" value="Genomic_DNA"/>
</dbReference>
<feature type="transmembrane region" description="Helical" evidence="7">
    <location>
        <begin position="12"/>
        <end position="35"/>
    </location>
</feature>
<dbReference type="STRING" id="1173701.A0A066X836"/>
<evidence type="ECO:0000256" key="1">
    <source>
        <dbReference type="ARBA" id="ARBA00004141"/>
    </source>
</evidence>
<accession>A0A066X836</accession>
<comment type="subcellular location">
    <subcellularLocation>
        <location evidence="1">Membrane</location>
        <topology evidence="1">Multi-pass membrane protein</topology>
    </subcellularLocation>
</comment>
<feature type="transmembrane region" description="Helical" evidence="7">
    <location>
        <begin position="204"/>
        <end position="226"/>
    </location>
</feature>
<dbReference type="OMA" id="VYLWLYL"/>
<keyword evidence="3 6" id="KW-0812">Transmembrane</keyword>
<dbReference type="InterPro" id="IPR033118">
    <property type="entry name" value="EXPERA"/>
</dbReference>
<feature type="transmembrane region" description="Helical" evidence="7">
    <location>
        <begin position="136"/>
        <end position="158"/>
    </location>
</feature>
<name>A0A066X836_COLSU</name>
<comment type="similarity">
    <text evidence="2">Belongs to the EBP family.</text>
</comment>
<feature type="domain" description="EXPERA" evidence="8">
    <location>
        <begin position="46"/>
        <end position="222"/>
    </location>
</feature>
<dbReference type="PANTHER" id="PTHR14207">
    <property type="entry name" value="STEROL ISOMERASE"/>
    <property type="match status" value="1"/>
</dbReference>
<dbReference type="Proteomes" id="UP000027238">
    <property type="component" value="Unassembled WGS sequence"/>
</dbReference>